<reference evidence="1 2" key="1">
    <citation type="submission" date="2018-10" db="EMBL/GenBank/DDBJ databases">
        <title>Genomic Encyclopedia of Archaeal and Bacterial Type Strains, Phase II (KMG-II): from individual species to whole genera.</title>
        <authorList>
            <person name="Goeker M."/>
        </authorList>
    </citation>
    <scope>NUCLEOTIDE SEQUENCE [LARGE SCALE GENOMIC DNA]</scope>
    <source>
        <strain evidence="1 2">DSM 29317</strain>
    </source>
</reference>
<organism evidence="1 2">
    <name type="scientific">Ruegeria conchae</name>
    <dbReference type="NCBI Taxonomy" id="981384"/>
    <lineage>
        <taxon>Bacteria</taxon>
        <taxon>Pseudomonadati</taxon>
        <taxon>Pseudomonadota</taxon>
        <taxon>Alphaproteobacteria</taxon>
        <taxon>Rhodobacterales</taxon>
        <taxon>Roseobacteraceae</taxon>
        <taxon>Ruegeria</taxon>
    </lineage>
</organism>
<protein>
    <submittedName>
        <fullName evidence="1">Uncharacterized protein</fullName>
    </submittedName>
</protein>
<comment type="caution">
    <text evidence="1">The sequence shown here is derived from an EMBL/GenBank/DDBJ whole genome shotgun (WGS) entry which is preliminary data.</text>
</comment>
<sequence length="63" mass="6362">MTLGPGNDPPGQVSPYEPAILPPIPLFTFASAGFQGQVGPTCDGSVCVLCLGSADPCCTTYAM</sequence>
<dbReference type="Proteomes" id="UP000271700">
    <property type="component" value="Unassembled WGS sequence"/>
</dbReference>
<evidence type="ECO:0000313" key="2">
    <source>
        <dbReference type="Proteomes" id="UP000271700"/>
    </source>
</evidence>
<dbReference type="AlphaFoldDB" id="A0A497ZAI2"/>
<proteinExistence type="predicted"/>
<evidence type="ECO:0000313" key="1">
    <source>
        <dbReference type="EMBL" id="RLK03555.1"/>
    </source>
</evidence>
<accession>A0A497ZAI2</accession>
<gene>
    <name evidence="1" type="ORF">CLV75_2929</name>
</gene>
<name>A0A497ZAI2_9RHOB</name>
<keyword evidence="2" id="KW-1185">Reference proteome</keyword>
<dbReference type="EMBL" id="RCCT01000004">
    <property type="protein sequence ID" value="RLK03555.1"/>
    <property type="molecule type" value="Genomic_DNA"/>
</dbReference>